<name>A0A223NZV5_9SPHI</name>
<gene>
    <name evidence="1" type="ORF">MuYL_3507</name>
</gene>
<proteinExistence type="predicted"/>
<accession>A0A223NZV5</accession>
<organism evidence="1 2">
    <name type="scientific">Mucilaginibacter xinganensis</name>
    <dbReference type="NCBI Taxonomy" id="1234841"/>
    <lineage>
        <taxon>Bacteria</taxon>
        <taxon>Pseudomonadati</taxon>
        <taxon>Bacteroidota</taxon>
        <taxon>Sphingobacteriia</taxon>
        <taxon>Sphingobacteriales</taxon>
        <taxon>Sphingobacteriaceae</taxon>
        <taxon>Mucilaginibacter</taxon>
    </lineage>
</organism>
<dbReference type="AlphaFoldDB" id="A0A223NZV5"/>
<dbReference type="KEGG" id="muc:MuYL_3507"/>
<reference evidence="1 2" key="1">
    <citation type="submission" date="2017-08" db="EMBL/GenBank/DDBJ databases">
        <title>Complete genome sequence of Mucilaginibacter sp. strain BJC16-A31.</title>
        <authorList>
            <consortium name="Henan University of Science and Technology"/>
            <person name="You X."/>
        </authorList>
    </citation>
    <scope>NUCLEOTIDE SEQUENCE [LARGE SCALE GENOMIC DNA]</scope>
    <source>
        <strain evidence="1 2">BJC16-A31</strain>
    </source>
</reference>
<dbReference type="Proteomes" id="UP000215002">
    <property type="component" value="Chromosome"/>
</dbReference>
<sequence>MNLSTCNKGHSYYKSSECPTCPVCERQLKPEVGFITDLRV</sequence>
<protein>
    <submittedName>
        <fullName evidence="1">Uncharacterized protein</fullName>
    </submittedName>
</protein>
<dbReference type="EMBL" id="CP022743">
    <property type="protein sequence ID" value="ASU35392.1"/>
    <property type="molecule type" value="Genomic_DNA"/>
</dbReference>
<evidence type="ECO:0000313" key="1">
    <source>
        <dbReference type="EMBL" id="ASU35392.1"/>
    </source>
</evidence>
<evidence type="ECO:0000313" key="2">
    <source>
        <dbReference type="Proteomes" id="UP000215002"/>
    </source>
</evidence>
<keyword evidence="2" id="KW-1185">Reference proteome</keyword>